<dbReference type="InterPro" id="IPR010998">
    <property type="entry name" value="Integrase_recombinase_N"/>
</dbReference>
<evidence type="ECO:0000256" key="1">
    <source>
        <dbReference type="ARBA" id="ARBA00008857"/>
    </source>
</evidence>
<keyword evidence="4" id="KW-0233">DNA recombination</keyword>
<evidence type="ECO:0000313" key="8">
    <source>
        <dbReference type="EMBL" id="MBB2186462.1"/>
    </source>
</evidence>
<evidence type="ECO:0000259" key="6">
    <source>
        <dbReference type="PROSITE" id="PS51898"/>
    </source>
</evidence>
<dbReference type="PANTHER" id="PTHR30349">
    <property type="entry name" value="PHAGE INTEGRASE-RELATED"/>
    <property type="match status" value="1"/>
</dbReference>
<evidence type="ECO:0000256" key="2">
    <source>
        <dbReference type="ARBA" id="ARBA00022908"/>
    </source>
</evidence>
<keyword evidence="3 5" id="KW-0238">DNA-binding</keyword>
<keyword evidence="2" id="KW-0229">DNA integration</keyword>
<feature type="domain" description="Core-binding (CB)" evidence="7">
    <location>
        <begin position="85"/>
        <end position="165"/>
    </location>
</feature>
<dbReference type="GO" id="GO:0003677">
    <property type="term" value="F:DNA binding"/>
    <property type="evidence" value="ECO:0007669"/>
    <property type="project" value="UniProtKB-UniRule"/>
</dbReference>
<dbReference type="GO" id="GO:0015074">
    <property type="term" value="P:DNA integration"/>
    <property type="evidence" value="ECO:0007669"/>
    <property type="project" value="UniProtKB-KW"/>
</dbReference>
<feature type="domain" description="Tyr recombinase" evidence="6">
    <location>
        <begin position="186"/>
        <end position="355"/>
    </location>
</feature>
<dbReference type="SUPFAM" id="SSF56349">
    <property type="entry name" value="DNA breaking-rejoining enzymes"/>
    <property type="match status" value="1"/>
</dbReference>
<sequence length="367" mass="41069">MSIVAPAIREIRITPKRKSFLIEDLDKWVDELRDKEVSHVRLSFRHQRLPQGPLPATNSPEFWAAFRAELGQQAQTEERTRRATDTLTALIEDWLRSAKFQQLKAPTQTNYRRILMRMQAEDYAMHLLAHFEPQHIRRFVARRASTPAAANHWLRLFRLLFDFAVADGRVQSDPTLGVKRLKEKAAGAKSWTEDEIARYEARWPSGSIQRMALALLLYTGQRRSDVVAMGRAHIGDGLLAVQQVKTGASLLIPIHPALAVEIGRSDPAKGTFLDTVQGNPSSPVGFYNRFAGWVKAAGLPAGLSPHGLRKAAARRLAEAGCTAHQIAAITGHKTLAEVQRYTLAVDQERLAREAMAKIGQRCPQNRS</sequence>
<dbReference type="PANTHER" id="PTHR30349:SF64">
    <property type="entry name" value="PROPHAGE INTEGRASE INTD-RELATED"/>
    <property type="match status" value="1"/>
</dbReference>
<comment type="similarity">
    <text evidence="1">Belongs to the 'phage' integrase family.</text>
</comment>
<dbReference type="GO" id="GO:0006310">
    <property type="term" value="P:DNA recombination"/>
    <property type="evidence" value="ECO:0007669"/>
    <property type="project" value="UniProtKB-KW"/>
</dbReference>
<dbReference type="PROSITE" id="PS51898">
    <property type="entry name" value="TYR_RECOMBINASE"/>
    <property type="match status" value="1"/>
</dbReference>
<dbReference type="InterPro" id="IPR050090">
    <property type="entry name" value="Tyrosine_recombinase_XerCD"/>
</dbReference>
<dbReference type="OrthoDB" id="7873969at2"/>
<dbReference type="Proteomes" id="UP000562982">
    <property type="component" value="Unassembled WGS sequence"/>
</dbReference>
<comment type="caution">
    <text evidence="8">The sequence shown here is derived from an EMBL/GenBank/DDBJ whole genome shotgun (WGS) entry which is preliminary data.</text>
</comment>
<dbReference type="Gene3D" id="1.10.150.130">
    <property type="match status" value="1"/>
</dbReference>
<evidence type="ECO:0000259" key="7">
    <source>
        <dbReference type="PROSITE" id="PS51900"/>
    </source>
</evidence>
<dbReference type="PROSITE" id="PS51900">
    <property type="entry name" value="CB"/>
    <property type="match status" value="1"/>
</dbReference>
<accession>A0A7W4P9U8</accession>
<evidence type="ECO:0000256" key="3">
    <source>
        <dbReference type="ARBA" id="ARBA00023125"/>
    </source>
</evidence>
<dbReference type="Gene3D" id="1.10.443.10">
    <property type="entry name" value="Intergrase catalytic core"/>
    <property type="match status" value="1"/>
</dbReference>
<reference evidence="8 9" key="1">
    <citation type="submission" date="2020-04" db="EMBL/GenBank/DDBJ databases">
        <title>Description of novel Gluconacetobacter.</title>
        <authorList>
            <person name="Sombolestani A."/>
        </authorList>
    </citation>
    <scope>NUCLEOTIDE SEQUENCE [LARGE SCALE GENOMIC DNA]</scope>
    <source>
        <strain evidence="8 9">LMG 1382</strain>
    </source>
</reference>
<evidence type="ECO:0000256" key="4">
    <source>
        <dbReference type="ARBA" id="ARBA00023172"/>
    </source>
</evidence>
<evidence type="ECO:0000256" key="5">
    <source>
        <dbReference type="PROSITE-ProRule" id="PRU01248"/>
    </source>
</evidence>
<dbReference type="InterPro" id="IPR044068">
    <property type="entry name" value="CB"/>
</dbReference>
<dbReference type="EMBL" id="JABEQI010000004">
    <property type="protein sequence ID" value="MBB2186462.1"/>
    <property type="molecule type" value="Genomic_DNA"/>
</dbReference>
<gene>
    <name evidence="8" type="ORF">HLH32_08680</name>
</gene>
<proteinExistence type="inferred from homology"/>
<protein>
    <submittedName>
        <fullName evidence="8">Tyrosine-type recombinase/integrase</fullName>
    </submittedName>
</protein>
<evidence type="ECO:0000313" key="9">
    <source>
        <dbReference type="Proteomes" id="UP000562982"/>
    </source>
</evidence>
<dbReference type="AlphaFoldDB" id="A0A7W4P9U8"/>
<dbReference type="Pfam" id="PF00589">
    <property type="entry name" value="Phage_integrase"/>
    <property type="match status" value="1"/>
</dbReference>
<dbReference type="InterPro" id="IPR011010">
    <property type="entry name" value="DNA_brk_join_enz"/>
</dbReference>
<name>A0A7W4P9U8_GLULI</name>
<dbReference type="InterPro" id="IPR002104">
    <property type="entry name" value="Integrase_catalytic"/>
</dbReference>
<organism evidence="8 9">
    <name type="scientific">Gluconacetobacter liquefaciens</name>
    <name type="common">Acetobacter liquefaciens</name>
    <dbReference type="NCBI Taxonomy" id="89584"/>
    <lineage>
        <taxon>Bacteria</taxon>
        <taxon>Pseudomonadati</taxon>
        <taxon>Pseudomonadota</taxon>
        <taxon>Alphaproteobacteria</taxon>
        <taxon>Acetobacterales</taxon>
        <taxon>Acetobacteraceae</taxon>
        <taxon>Gluconacetobacter</taxon>
    </lineage>
</organism>
<dbReference type="InterPro" id="IPR013762">
    <property type="entry name" value="Integrase-like_cat_sf"/>
</dbReference>